<dbReference type="RefSeq" id="WP_244386488.1">
    <property type="nucleotide sequence ID" value="NZ_AP025564.1"/>
</dbReference>
<evidence type="ECO:0000256" key="1">
    <source>
        <dbReference type="PROSITE-ProRule" id="PRU01282"/>
    </source>
</evidence>
<reference evidence="2 3" key="1">
    <citation type="submission" date="2022-01" db="EMBL/GenBank/DDBJ databases">
        <title>Novel bile acid biosynthetic pathways are enriched in the microbiome of centenarians.</title>
        <authorList>
            <person name="Sato Y."/>
            <person name="Atarashi K."/>
            <person name="Plichta R.D."/>
            <person name="Arai Y."/>
            <person name="Sasajima S."/>
            <person name="Kearney M.S."/>
            <person name="Suda W."/>
            <person name="Takeshita K."/>
            <person name="Sasaki T."/>
            <person name="Okamoto S."/>
            <person name="Skelly N.A."/>
            <person name="Okamura Y."/>
            <person name="Vlamakis H."/>
            <person name="Li Y."/>
            <person name="Tanoue T."/>
            <person name="Takei H."/>
            <person name="Nittono H."/>
            <person name="Narushima S."/>
            <person name="Irie J."/>
            <person name="Itoh H."/>
            <person name="Moriya K."/>
            <person name="Sugiura Y."/>
            <person name="Suematsu M."/>
            <person name="Moritoki N."/>
            <person name="Shibata S."/>
            <person name="Littman R.D."/>
            <person name="Fischbach A.M."/>
            <person name="Uwamino Y."/>
            <person name="Inoue T."/>
            <person name="Honda A."/>
            <person name="Hattori M."/>
            <person name="Murai T."/>
            <person name="Xavier J.R."/>
            <person name="Hirose N."/>
            <person name="Honda K."/>
        </authorList>
    </citation>
    <scope>NUCLEOTIDE SEQUENCE [LARGE SCALE GENOMIC DNA]</scope>
    <source>
        <strain evidence="2 3">CE91-St30</strain>
    </source>
</reference>
<dbReference type="SUPFAM" id="SSF52833">
    <property type="entry name" value="Thioredoxin-like"/>
    <property type="match status" value="1"/>
</dbReference>
<dbReference type="CDD" id="cd03036">
    <property type="entry name" value="ArsC_like"/>
    <property type="match status" value="1"/>
</dbReference>
<proteinExistence type="inferred from homology"/>
<keyword evidence="3" id="KW-1185">Reference proteome</keyword>
<dbReference type="NCBIfam" id="TIGR01617">
    <property type="entry name" value="arsC_related"/>
    <property type="match status" value="1"/>
</dbReference>
<dbReference type="PANTHER" id="PTHR30041">
    <property type="entry name" value="ARSENATE REDUCTASE"/>
    <property type="match status" value="1"/>
</dbReference>
<gene>
    <name evidence="2" type="ORF">CE91St30_26060</name>
</gene>
<comment type="similarity">
    <text evidence="1">Belongs to the ArsC family.</text>
</comment>
<dbReference type="PROSITE" id="PS51353">
    <property type="entry name" value="ARSC"/>
    <property type="match status" value="1"/>
</dbReference>
<sequence>MADIVFIWYPKCSTSKKAKKWLDDHGIAYTERDIVINNPTAVELKAWHAKSGLPLRRFFNTSGMLYREQNIKEKLDAGMPDDEAYGLLATNGMLVKRPIVVGDDFVLTGFREADWERALL</sequence>
<evidence type="ECO:0000313" key="3">
    <source>
        <dbReference type="Proteomes" id="UP001320544"/>
    </source>
</evidence>
<dbReference type="InterPro" id="IPR006504">
    <property type="entry name" value="Tscrpt_reg_Spx/MgsR"/>
</dbReference>
<dbReference type="Pfam" id="PF03960">
    <property type="entry name" value="ArsC"/>
    <property type="match status" value="1"/>
</dbReference>
<dbReference type="Gene3D" id="3.40.30.10">
    <property type="entry name" value="Glutaredoxin"/>
    <property type="match status" value="1"/>
</dbReference>
<organism evidence="2 3">
    <name type="scientific">Raoultibacter timonensis</name>
    <dbReference type="NCBI Taxonomy" id="1907662"/>
    <lineage>
        <taxon>Bacteria</taxon>
        <taxon>Bacillati</taxon>
        <taxon>Actinomycetota</taxon>
        <taxon>Coriobacteriia</taxon>
        <taxon>Eggerthellales</taxon>
        <taxon>Eggerthellaceae</taxon>
        <taxon>Raoultibacter</taxon>
    </lineage>
</organism>
<dbReference type="PANTHER" id="PTHR30041:SF8">
    <property type="entry name" value="PROTEIN YFFB"/>
    <property type="match status" value="1"/>
</dbReference>
<protein>
    <submittedName>
        <fullName evidence="2">Arsenate reductase</fullName>
    </submittedName>
</protein>
<accession>A0ABN6ML23</accession>
<dbReference type="InterPro" id="IPR036249">
    <property type="entry name" value="Thioredoxin-like_sf"/>
</dbReference>
<evidence type="ECO:0000313" key="2">
    <source>
        <dbReference type="EMBL" id="BDE97273.1"/>
    </source>
</evidence>
<name>A0ABN6ML23_9ACTN</name>
<dbReference type="InterPro" id="IPR006660">
    <property type="entry name" value="Arsenate_reductase-like"/>
</dbReference>
<dbReference type="Proteomes" id="UP001320544">
    <property type="component" value="Chromosome"/>
</dbReference>
<dbReference type="EMBL" id="AP025564">
    <property type="protein sequence ID" value="BDE97273.1"/>
    <property type="molecule type" value="Genomic_DNA"/>
</dbReference>